<feature type="domain" description="Rhodanese" evidence="1">
    <location>
        <begin position="122"/>
        <end position="215"/>
    </location>
</feature>
<dbReference type="InterPro" id="IPR036873">
    <property type="entry name" value="Rhodanese-like_dom_sf"/>
</dbReference>
<dbReference type="HAMAP" id="MF_00469">
    <property type="entry name" value="TrhO"/>
    <property type="match status" value="1"/>
</dbReference>
<sequence length="272" mass="31871">MIVNIAGYRFVDINNTEEMKKLFLEKCLDLKLKGTIYFSRNGINFFVAGTQEMIDKYIEFMELDERLVGISLKISYTEYQPFRRMIVKKKKEIIALGLDEVRPAEHTSPSINPKELKKWLDEERDILLLDTRNDYELRIGTFEKSVDLDIKTFRQFPAAIEKLNIDKDKTVVMFCTGGIRCEKASVVMENQGWNNVYQLEGGVLNYFEEVGGEHWNGDCFVFDQRVALNSELMETGIEMCFICREPLSKEEQESEEYKIMEYCPYCINKNKK</sequence>
<dbReference type="SUPFAM" id="SSF52821">
    <property type="entry name" value="Rhodanese/Cell cycle control phosphatase"/>
    <property type="match status" value="1"/>
</dbReference>
<organism evidence="2">
    <name type="scientific">uncultured Poseidoniia archaeon</name>
    <dbReference type="NCBI Taxonomy" id="1697135"/>
    <lineage>
        <taxon>Archaea</taxon>
        <taxon>Methanobacteriati</taxon>
        <taxon>Thermoplasmatota</taxon>
        <taxon>Candidatus Poseidoniia</taxon>
        <taxon>environmental samples</taxon>
    </lineage>
</organism>
<accession>A0A1B1TA62</accession>
<name>A0A1B1TA62_9ARCH</name>
<dbReference type="InterPro" id="IPR001763">
    <property type="entry name" value="Rhodanese-like_dom"/>
</dbReference>
<dbReference type="PANTHER" id="PTHR43268">
    <property type="entry name" value="THIOSULFATE SULFURTRANSFERASE/RHODANESE-LIKE DOMAIN-CONTAINING PROTEIN 2"/>
    <property type="match status" value="1"/>
</dbReference>
<dbReference type="Pfam" id="PF17773">
    <property type="entry name" value="UPF0176_N"/>
    <property type="match status" value="1"/>
</dbReference>
<dbReference type="Pfam" id="PF00581">
    <property type="entry name" value="Rhodanese"/>
    <property type="match status" value="1"/>
</dbReference>
<dbReference type="SMART" id="SM00450">
    <property type="entry name" value="RHOD"/>
    <property type="match status" value="1"/>
</dbReference>
<keyword evidence="2" id="KW-0808">Transferase</keyword>
<reference evidence="2" key="2">
    <citation type="journal article" date="2015" name="ISME J.">
        <title>A new class of marine Euryarchaeota group II from the Mediterranean deep chlorophyll maximum.</title>
        <authorList>
            <person name="Martin-Cuadrado A.B."/>
            <person name="Garcia-Heredia I."/>
            <person name="Molto A.G."/>
            <person name="Lopez-Ubeda R."/>
            <person name="Kimes N."/>
            <person name="Lopez-Garcia P."/>
            <person name="Moreira D."/>
            <person name="Rodriguez-Valera F."/>
        </authorList>
    </citation>
    <scope>NUCLEOTIDE SEQUENCE</scope>
</reference>
<evidence type="ECO:0000313" key="2">
    <source>
        <dbReference type="EMBL" id="ANV79172.1"/>
    </source>
</evidence>
<dbReference type="PANTHER" id="PTHR43268:SF3">
    <property type="entry name" value="RHODANESE-LIKE DOMAIN-CONTAINING PROTEIN 7-RELATED"/>
    <property type="match status" value="1"/>
</dbReference>
<dbReference type="EMBL" id="KP211814">
    <property type="protein sequence ID" value="ANV79172.1"/>
    <property type="molecule type" value="Genomic_DNA"/>
</dbReference>
<dbReference type="AlphaFoldDB" id="A0A1B1TA62"/>
<dbReference type="Gene3D" id="3.30.70.100">
    <property type="match status" value="1"/>
</dbReference>
<dbReference type="PROSITE" id="PS50206">
    <property type="entry name" value="RHODANESE_3"/>
    <property type="match status" value="1"/>
</dbReference>
<dbReference type="Gene3D" id="3.40.250.10">
    <property type="entry name" value="Rhodanese-like domain"/>
    <property type="match status" value="1"/>
</dbReference>
<reference evidence="2" key="1">
    <citation type="submission" date="2014-11" db="EMBL/GenBank/DDBJ databases">
        <authorList>
            <person name="Zhu J."/>
            <person name="Qi W."/>
            <person name="Song R."/>
        </authorList>
    </citation>
    <scope>NUCLEOTIDE SEQUENCE</scope>
</reference>
<dbReference type="EMBL" id="KP211910">
    <property type="protein sequence ID" value="ANV80851.1"/>
    <property type="molecule type" value="Genomic_DNA"/>
</dbReference>
<evidence type="ECO:0000259" key="1">
    <source>
        <dbReference type="PROSITE" id="PS50206"/>
    </source>
</evidence>
<dbReference type="InterPro" id="IPR020936">
    <property type="entry name" value="TrhO"/>
</dbReference>
<protein>
    <submittedName>
        <fullName evidence="2">Putative sulfurtransferase</fullName>
    </submittedName>
</protein>
<dbReference type="GO" id="GO:0016740">
    <property type="term" value="F:transferase activity"/>
    <property type="evidence" value="ECO:0007669"/>
    <property type="project" value="UniProtKB-KW"/>
</dbReference>
<proteinExistence type="inferred from homology"/>
<dbReference type="InterPro" id="IPR040503">
    <property type="entry name" value="TRHO_N"/>
</dbReference>